<organism evidence="2">
    <name type="scientific">Salmonella enterica</name>
    <name type="common">Salmonella choleraesuis</name>
    <dbReference type="NCBI Taxonomy" id="28901"/>
    <lineage>
        <taxon>Bacteria</taxon>
        <taxon>Pseudomonadati</taxon>
        <taxon>Pseudomonadota</taxon>
        <taxon>Gammaproteobacteria</taxon>
        <taxon>Enterobacterales</taxon>
        <taxon>Enterobacteriaceae</taxon>
        <taxon>Salmonella</taxon>
    </lineage>
</organism>
<gene>
    <name evidence="2" type="ORF">G9E63_004396</name>
</gene>
<accession>A0A750MDL5</accession>
<evidence type="ECO:0000256" key="1">
    <source>
        <dbReference type="SAM" id="MobiDB-lite"/>
    </source>
</evidence>
<reference evidence="2" key="1">
    <citation type="journal article" date="2018" name="Genome Biol.">
        <title>SKESA: strategic k-mer extension for scrupulous assemblies.</title>
        <authorList>
            <person name="Souvorov A."/>
            <person name="Agarwala R."/>
            <person name="Lipman D.J."/>
        </authorList>
    </citation>
    <scope>NUCLEOTIDE SEQUENCE</scope>
    <source>
        <strain evidence="2">MA.GA5714TB</strain>
    </source>
</reference>
<protein>
    <submittedName>
        <fullName evidence="2">Uncharacterized protein</fullName>
    </submittedName>
</protein>
<name>A0A750MDL5_SALER</name>
<dbReference type="AlphaFoldDB" id="A0A750MDL5"/>
<feature type="region of interest" description="Disordered" evidence="1">
    <location>
        <begin position="65"/>
        <end position="91"/>
    </location>
</feature>
<dbReference type="EMBL" id="DAAVPT010000017">
    <property type="protein sequence ID" value="HAF6252715.1"/>
    <property type="molecule type" value="Genomic_DNA"/>
</dbReference>
<comment type="caution">
    <text evidence="2">The sequence shown here is derived from an EMBL/GenBank/DDBJ whole genome shotgun (WGS) entry which is preliminary data.</text>
</comment>
<reference evidence="2" key="2">
    <citation type="submission" date="2020-02" db="EMBL/GenBank/DDBJ databases">
        <authorList>
            <consortium name="NCBI Pathogen Detection Project"/>
        </authorList>
    </citation>
    <scope>NUCLEOTIDE SEQUENCE</scope>
    <source>
        <strain evidence="2">MA.GA5714TB</strain>
    </source>
</reference>
<sequence length="91" mass="10187">MKARKLLLWATTRWRPGLTFIVSWSILFATLFSSFKWIQLTGLCLWAAGNLFLAESIPGGMVWRELHSPPSDATPEEKEANPPGSGNTINR</sequence>
<evidence type="ECO:0000313" key="2">
    <source>
        <dbReference type="EMBL" id="HAF6252715.1"/>
    </source>
</evidence>
<proteinExistence type="predicted"/>